<evidence type="ECO:0000313" key="2">
    <source>
        <dbReference type="Proteomes" id="UP000199518"/>
    </source>
</evidence>
<dbReference type="Proteomes" id="UP000199518">
    <property type="component" value="Unassembled WGS sequence"/>
</dbReference>
<keyword evidence="1" id="KW-0255">Endonuclease</keyword>
<accession>A0A1I3J727</accession>
<proteinExistence type="predicted"/>
<keyword evidence="1" id="KW-0378">Hydrolase</keyword>
<dbReference type="EMBL" id="FOQD01000010">
    <property type="protein sequence ID" value="SFI55960.1"/>
    <property type="molecule type" value="Genomic_DNA"/>
</dbReference>
<protein>
    <submittedName>
        <fullName evidence="1">DNA/RNA endonuclease YhcR, contains UshA esterase domain</fullName>
    </submittedName>
</protein>
<sequence length="288" mass="31870">MELSLSLARKTQPMRAVTLFRPLLVCFVLLSLVFAEERRPQPAAPPVEIDVKNVQELRGRVGQTLSVTGDVARIGSSAAGHRFINFTGNSEFTVFISADDIGKFQPDPPEKTYSGKTLAVQGTLERFRDKLQIRVRSPDELTIIEAKRGPPPVVANRPAPIELKSVGKDAWVSPAGLRYSGYDPDGRTRKDHVLRHAKDIPDRDGPHGVFDGGDELAFAWIDAAWEKVQSQQIKPRQEEGRDVYTIPMDQRIGYMGGESGGRQGHPPLTHVFLVVRRGTTDVVTAFPK</sequence>
<dbReference type="STRING" id="1576369.SAMN05421753_11078"/>
<gene>
    <name evidence="1" type="ORF">SAMN05421753_11078</name>
</gene>
<name>A0A1I3J727_9PLAN</name>
<evidence type="ECO:0000313" key="1">
    <source>
        <dbReference type="EMBL" id="SFI55960.1"/>
    </source>
</evidence>
<reference evidence="2" key="1">
    <citation type="submission" date="2016-10" db="EMBL/GenBank/DDBJ databases">
        <authorList>
            <person name="Varghese N."/>
            <person name="Submissions S."/>
        </authorList>
    </citation>
    <scope>NUCLEOTIDE SEQUENCE [LARGE SCALE GENOMIC DNA]</scope>
    <source>
        <strain evidence="2">DSM 26348</strain>
    </source>
</reference>
<keyword evidence="2" id="KW-1185">Reference proteome</keyword>
<dbReference type="GO" id="GO:0004519">
    <property type="term" value="F:endonuclease activity"/>
    <property type="evidence" value="ECO:0007669"/>
    <property type="project" value="UniProtKB-KW"/>
</dbReference>
<keyword evidence="1" id="KW-0540">Nuclease</keyword>
<dbReference type="AlphaFoldDB" id="A0A1I3J727"/>
<organism evidence="1 2">
    <name type="scientific">Planctomicrobium piriforme</name>
    <dbReference type="NCBI Taxonomy" id="1576369"/>
    <lineage>
        <taxon>Bacteria</taxon>
        <taxon>Pseudomonadati</taxon>
        <taxon>Planctomycetota</taxon>
        <taxon>Planctomycetia</taxon>
        <taxon>Planctomycetales</taxon>
        <taxon>Planctomycetaceae</taxon>
        <taxon>Planctomicrobium</taxon>
    </lineage>
</organism>